<evidence type="ECO:0000313" key="10">
    <source>
        <dbReference type="Proteomes" id="UP000298061"/>
    </source>
</evidence>
<keyword evidence="8" id="KW-0503">Monooxygenase</keyword>
<keyword evidence="10" id="KW-1185">Reference proteome</keyword>
<proteinExistence type="inferred from homology"/>
<dbReference type="GO" id="GO:0016705">
    <property type="term" value="F:oxidoreductase activity, acting on paired donors, with incorporation or reduction of molecular oxygen"/>
    <property type="evidence" value="ECO:0007669"/>
    <property type="project" value="InterPro"/>
</dbReference>
<comment type="pathway">
    <text evidence="2">Secondary metabolite biosynthesis.</text>
</comment>
<dbReference type="PRINTS" id="PR00463">
    <property type="entry name" value="EP450I"/>
</dbReference>
<organism evidence="9 10">
    <name type="scientific">Hericium alpestre</name>
    <dbReference type="NCBI Taxonomy" id="135208"/>
    <lineage>
        <taxon>Eukaryota</taxon>
        <taxon>Fungi</taxon>
        <taxon>Dikarya</taxon>
        <taxon>Basidiomycota</taxon>
        <taxon>Agaricomycotina</taxon>
        <taxon>Agaricomycetes</taxon>
        <taxon>Russulales</taxon>
        <taxon>Hericiaceae</taxon>
        <taxon>Hericium</taxon>
    </lineage>
</organism>
<keyword evidence="4" id="KW-0349">Heme</keyword>
<keyword evidence="6" id="KW-0560">Oxidoreductase</keyword>
<evidence type="ECO:0000256" key="7">
    <source>
        <dbReference type="ARBA" id="ARBA00023004"/>
    </source>
</evidence>
<evidence type="ECO:0000256" key="6">
    <source>
        <dbReference type="ARBA" id="ARBA00023002"/>
    </source>
</evidence>
<dbReference type="STRING" id="135208.A0A4Z0A1W1"/>
<dbReference type="GO" id="GO:0020037">
    <property type="term" value="F:heme binding"/>
    <property type="evidence" value="ECO:0007669"/>
    <property type="project" value="InterPro"/>
</dbReference>
<dbReference type="EMBL" id="SFCI01000256">
    <property type="protein sequence ID" value="TFY81052.1"/>
    <property type="molecule type" value="Genomic_DNA"/>
</dbReference>
<dbReference type="InterPro" id="IPR050364">
    <property type="entry name" value="Cytochrome_P450_fung"/>
</dbReference>
<gene>
    <name evidence="9" type="ORF">EWM64_g2965</name>
</gene>
<dbReference type="Gene3D" id="1.10.630.10">
    <property type="entry name" value="Cytochrome P450"/>
    <property type="match status" value="1"/>
</dbReference>
<keyword evidence="7" id="KW-0408">Iron</keyword>
<dbReference type="GO" id="GO:0005506">
    <property type="term" value="F:iron ion binding"/>
    <property type="evidence" value="ECO:0007669"/>
    <property type="project" value="InterPro"/>
</dbReference>
<name>A0A4Z0A1W1_9AGAM</name>
<evidence type="ECO:0008006" key="11">
    <source>
        <dbReference type="Google" id="ProtNLM"/>
    </source>
</evidence>
<evidence type="ECO:0000256" key="5">
    <source>
        <dbReference type="ARBA" id="ARBA00022723"/>
    </source>
</evidence>
<dbReference type="Proteomes" id="UP000298061">
    <property type="component" value="Unassembled WGS sequence"/>
</dbReference>
<evidence type="ECO:0000256" key="1">
    <source>
        <dbReference type="ARBA" id="ARBA00001971"/>
    </source>
</evidence>
<reference evidence="9 10" key="1">
    <citation type="submission" date="2019-02" db="EMBL/GenBank/DDBJ databases">
        <title>Genome sequencing of the rare red list fungi Hericium alpestre (H. flagellum).</title>
        <authorList>
            <person name="Buettner E."/>
            <person name="Kellner H."/>
        </authorList>
    </citation>
    <scope>NUCLEOTIDE SEQUENCE [LARGE SCALE GENOMIC DNA]</scope>
    <source>
        <strain evidence="9 10">DSM 108284</strain>
    </source>
</reference>
<dbReference type="SUPFAM" id="SSF48264">
    <property type="entry name" value="Cytochrome P450"/>
    <property type="match status" value="1"/>
</dbReference>
<evidence type="ECO:0000256" key="8">
    <source>
        <dbReference type="ARBA" id="ARBA00023033"/>
    </source>
</evidence>
<dbReference type="InterPro" id="IPR036396">
    <property type="entry name" value="Cyt_P450_sf"/>
</dbReference>
<dbReference type="Pfam" id="PF00067">
    <property type="entry name" value="p450"/>
    <property type="match status" value="1"/>
</dbReference>
<evidence type="ECO:0000313" key="9">
    <source>
        <dbReference type="EMBL" id="TFY81052.1"/>
    </source>
</evidence>
<dbReference type="InterPro" id="IPR001128">
    <property type="entry name" value="Cyt_P450"/>
</dbReference>
<comment type="caution">
    <text evidence="9">The sequence shown here is derived from an EMBL/GenBank/DDBJ whole genome shotgun (WGS) entry which is preliminary data.</text>
</comment>
<evidence type="ECO:0000256" key="3">
    <source>
        <dbReference type="ARBA" id="ARBA00010617"/>
    </source>
</evidence>
<evidence type="ECO:0000256" key="2">
    <source>
        <dbReference type="ARBA" id="ARBA00005179"/>
    </source>
</evidence>
<dbReference type="GO" id="GO:0004497">
    <property type="term" value="F:monooxygenase activity"/>
    <property type="evidence" value="ECO:0007669"/>
    <property type="project" value="UniProtKB-KW"/>
</dbReference>
<protein>
    <recommendedName>
        <fullName evidence="11">Cytochrome P450</fullName>
    </recommendedName>
</protein>
<dbReference type="OrthoDB" id="2789670at2759"/>
<sequence length="211" mass="23055">MEIAYGHDIAPKNDRFVELAEKSVDMLSEATGAASVLNVFPLLLRLPSWMPGMGFKVLAKKCTAMTSEMLEVPWSTVKHQMAEGTARPSLASTWIARNKESGAGEEADHIARDAAAVLYAAGADTGVATMTTGLLAPLTNPDVQRRAQDEIDSVIARISLPTFEDRAKLPYVGAVVREVLRWHYAVPLSVMREAGMDDVYDEMFIPKDGYL</sequence>
<comment type="similarity">
    <text evidence="3">Belongs to the cytochrome P450 family.</text>
</comment>
<dbReference type="PANTHER" id="PTHR46300">
    <property type="entry name" value="P450, PUTATIVE (EUROFUNG)-RELATED-RELATED"/>
    <property type="match status" value="1"/>
</dbReference>
<evidence type="ECO:0000256" key="4">
    <source>
        <dbReference type="ARBA" id="ARBA00022617"/>
    </source>
</evidence>
<keyword evidence="5" id="KW-0479">Metal-binding</keyword>
<accession>A0A4Z0A1W1</accession>
<comment type="cofactor">
    <cofactor evidence="1">
        <name>heme</name>
        <dbReference type="ChEBI" id="CHEBI:30413"/>
    </cofactor>
</comment>
<dbReference type="AlphaFoldDB" id="A0A4Z0A1W1"/>
<dbReference type="InterPro" id="IPR002401">
    <property type="entry name" value="Cyt_P450_E_grp-I"/>
</dbReference>
<dbReference type="PANTHER" id="PTHR46300:SF7">
    <property type="entry name" value="P450, PUTATIVE (EUROFUNG)-RELATED"/>
    <property type="match status" value="1"/>
</dbReference>